<feature type="domain" description="GP-PDE" evidence="1">
    <location>
        <begin position="12"/>
        <end position="232"/>
    </location>
</feature>
<evidence type="ECO:0000259" key="1">
    <source>
        <dbReference type="PROSITE" id="PS51704"/>
    </source>
</evidence>
<dbReference type="InterPro" id="IPR017946">
    <property type="entry name" value="PLC-like_Pdiesterase_TIM-brl"/>
</dbReference>
<dbReference type="CDD" id="cd08556">
    <property type="entry name" value="GDPD"/>
    <property type="match status" value="1"/>
</dbReference>
<dbReference type="InterPro" id="IPR030395">
    <property type="entry name" value="GP_PDE_dom"/>
</dbReference>
<evidence type="ECO:0000313" key="4">
    <source>
        <dbReference type="EMBL" id="CAB4899954.1"/>
    </source>
</evidence>
<dbReference type="AlphaFoldDB" id="A0A6J7AN45"/>
<dbReference type="GO" id="GO:0006629">
    <property type="term" value="P:lipid metabolic process"/>
    <property type="evidence" value="ECO:0007669"/>
    <property type="project" value="InterPro"/>
</dbReference>
<evidence type="ECO:0000313" key="3">
    <source>
        <dbReference type="EMBL" id="CAB4834233.1"/>
    </source>
</evidence>
<dbReference type="Gene3D" id="3.20.20.190">
    <property type="entry name" value="Phosphatidylinositol (PI) phosphodiesterase"/>
    <property type="match status" value="1"/>
</dbReference>
<organism evidence="3">
    <name type="scientific">freshwater metagenome</name>
    <dbReference type="NCBI Taxonomy" id="449393"/>
    <lineage>
        <taxon>unclassified sequences</taxon>
        <taxon>metagenomes</taxon>
        <taxon>ecological metagenomes</taxon>
    </lineage>
</organism>
<name>A0A6J7AN45_9ZZZZ</name>
<evidence type="ECO:0000313" key="5">
    <source>
        <dbReference type="EMBL" id="CAB5024308.1"/>
    </source>
</evidence>
<evidence type="ECO:0000313" key="2">
    <source>
        <dbReference type="EMBL" id="CAB4734284.1"/>
    </source>
</evidence>
<sequence length="243" mass="26860">MRTRLPALLQPPIGFAHRGARAHADENTIGAFDLARRLGATGLESDAWLTRDGEVVLDHDGVVGRWPNRRSIRSVDRAALPRHLPTLDDLFEHVGPDMPLSLDLKDPDTFGPTVAIARRHGAHGCLWLCHPDVDLLRRWRSEDATVRLVHSTRKKSCAGGLERHVARLAEEGIDALNMPASDWTGGNVALAHRFNRYAFAWDAQLDRVLVSLLDMGIDGVFSDWSDRMADAFARFGMGPKPGA</sequence>
<dbReference type="GO" id="GO:0008081">
    <property type="term" value="F:phosphoric diester hydrolase activity"/>
    <property type="evidence" value="ECO:0007669"/>
    <property type="project" value="InterPro"/>
</dbReference>
<dbReference type="EMBL" id="CAEZYR010000017">
    <property type="protein sequence ID" value="CAB4734284.1"/>
    <property type="molecule type" value="Genomic_DNA"/>
</dbReference>
<dbReference type="PANTHER" id="PTHR46211">
    <property type="entry name" value="GLYCEROPHOSPHORYL DIESTER PHOSPHODIESTERASE"/>
    <property type="match status" value="1"/>
</dbReference>
<proteinExistence type="predicted"/>
<gene>
    <name evidence="2" type="ORF">UFOPK2754_00703</name>
    <name evidence="3" type="ORF">UFOPK3139_02019</name>
    <name evidence="4" type="ORF">UFOPK3543_00808</name>
    <name evidence="5" type="ORF">UFOPK3967_02952</name>
</gene>
<accession>A0A6J7AN45</accession>
<dbReference type="EMBL" id="CAFBOS010000276">
    <property type="protein sequence ID" value="CAB5024308.1"/>
    <property type="molecule type" value="Genomic_DNA"/>
</dbReference>
<dbReference type="EMBL" id="CAFBMH010000019">
    <property type="protein sequence ID" value="CAB4899954.1"/>
    <property type="molecule type" value="Genomic_DNA"/>
</dbReference>
<dbReference type="PROSITE" id="PS51704">
    <property type="entry name" value="GP_PDE"/>
    <property type="match status" value="1"/>
</dbReference>
<dbReference type="SUPFAM" id="SSF51695">
    <property type="entry name" value="PLC-like phosphodiesterases"/>
    <property type="match status" value="1"/>
</dbReference>
<dbReference type="PANTHER" id="PTHR46211:SF14">
    <property type="entry name" value="GLYCEROPHOSPHODIESTER PHOSPHODIESTERASE"/>
    <property type="match status" value="1"/>
</dbReference>
<dbReference type="EMBL" id="CAFABA010000091">
    <property type="protein sequence ID" value="CAB4834233.1"/>
    <property type="molecule type" value="Genomic_DNA"/>
</dbReference>
<reference evidence="3" key="1">
    <citation type="submission" date="2020-05" db="EMBL/GenBank/DDBJ databases">
        <authorList>
            <person name="Chiriac C."/>
            <person name="Salcher M."/>
            <person name="Ghai R."/>
            <person name="Kavagutti S V."/>
        </authorList>
    </citation>
    <scope>NUCLEOTIDE SEQUENCE</scope>
</reference>
<protein>
    <submittedName>
        <fullName evidence="3">Unannotated protein</fullName>
    </submittedName>
</protein>
<dbReference type="Pfam" id="PF03009">
    <property type="entry name" value="GDPD"/>
    <property type="match status" value="1"/>
</dbReference>